<evidence type="ECO:0000313" key="1">
    <source>
        <dbReference type="EMBL" id="NCJ07313.1"/>
    </source>
</evidence>
<organism evidence="1 2">
    <name type="scientific">Petrachloros mirabilis ULC683</name>
    <dbReference type="NCBI Taxonomy" id="2781853"/>
    <lineage>
        <taxon>Bacteria</taxon>
        <taxon>Bacillati</taxon>
        <taxon>Cyanobacteriota</taxon>
        <taxon>Cyanophyceae</taxon>
        <taxon>Synechococcales</taxon>
        <taxon>Petrachlorosaceae</taxon>
        <taxon>Petrachloros</taxon>
        <taxon>Petrachloros mirabilis</taxon>
    </lineage>
</organism>
<comment type="caution">
    <text evidence="1">The sequence shown here is derived from an EMBL/GenBank/DDBJ whole genome shotgun (WGS) entry which is preliminary data.</text>
</comment>
<dbReference type="AlphaFoldDB" id="A0A8K2A0F5"/>
<sequence length="444" mass="49761">MHTLPLAEDIPTWDSTTQGADQPIVRVLQSIHERMPGVVWDACYVEASEKTALPLAESPLEFTDQLTLGISSEPLAEQTTLISLQKKKSPALRLIRAVSWRLQKWGLKGGLLVSPGLSQNLNPSQASMRAPVGTPTRVRGVASMLHLRRLVLVSPENTILDILSPWQQFQLQRRIQWQLFRVRVREPLTAIKTALTALPGVMMQLPPALRRLRIQGAQIVLPVLRQGKHWLQPYLQAALPRLRQSRQRMLPLVQHSLQRVSPQILPRLQVWRRQLQPWWSVLVSLLALVPFSLGVSLPARAARPSLQAYHAASASSFQPLWERWLGQWNSPPSVVDPSGEVVSVSPLDREGTVLPGVTLSPLKSAHSSASALNFRTQTQSPLEVSPMFASAVDVDAIFVGYEFHPLERLLIGLDRALAWLETQFTQLWHVVSPWLKAWGSKFLL</sequence>
<accession>A0A8K2A0F5</accession>
<dbReference type="EMBL" id="WVIC01000024">
    <property type="protein sequence ID" value="NCJ07313.1"/>
    <property type="molecule type" value="Genomic_DNA"/>
</dbReference>
<name>A0A8K2A0F5_9CYAN</name>
<dbReference type="Proteomes" id="UP000607397">
    <property type="component" value="Unassembled WGS sequence"/>
</dbReference>
<protein>
    <submittedName>
        <fullName evidence="1">Uncharacterized protein</fullName>
    </submittedName>
</protein>
<proteinExistence type="predicted"/>
<keyword evidence="2" id="KW-1185">Reference proteome</keyword>
<evidence type="ECO:0000313" key="2">
    <source>
        <dbReference type="Proteomes" id="UP000607397"/>
    </source>
</evidence>
<reference evidence="1" key="1">
    <citation type="submission" date="2019-12" db="EMBL/GenBank/DDBJ databases">
        <title>High-Quality draft genome sequences of three cyanobacteria isolated from the limestone walls of the Old Cathedral of Coimbra.</title>
        <authorList>
            <person name="Tiago I."/>
            <person name="Soares F."/>
            <person name="Portugal A."/>
        </authorList>
    </citation>
    <scope>NUCLEOTIDE SEQUENCE [LARGE SCALE GENOMIC DNA]</scope>
    <source>
        <strain evidence="1">C</strain>
    </source>
</reference>
<gene>
    <name evidence="1" type="ORF">GS597_12505</name>
</gene>
<dbReference type="RefSeq" id="WP_161825789.1">
    <property type="nucleotide sequence ID" value="NZ_WVIC01000024.1"/>
</dbReference>